<evidence type="ECO:0000256" key="8">
    <source>
        <dbReference type="ARBA" id="ARBA00022679"/>
    </source>
</evidence>
<evidence type="ECO:0000256" key="18">
    <source>
        <dbReference type="ARBA" id="ARBA00029663"/>
    </source>
</evidence>
<dbReference type="Proteomes" id="UP000274131">
    <property type="component" value="Unassembled WGS sequence"/>
</dbReference>
<dbReference type="EC" id="2.4.1.143" evidence="5"/>
<feature type="binding site" evidence="23">
    <location>
        <begin position="214"/>
        <end position="218"/>
    </location>
    <ligand>
        <name>substrate</name>
    </ligand>
</feature>
<keyword evidence="15 25" id="KW-1015">Disulfide bond</keyword>
<evidence type="ECO:0000256" key="5">
    <source>
        <dbReference type="ARBA" id="ARBA00012613"/>
    </source>
</evidence>
<dbReference type="PANTHER" id="PTHR12871">
    <property type="entry name" value="BETA-1,2-N-ACETYLGLUCOSAMINYLTRANSFERASE II"/>
    <property type="match status" value="1"/>
</dbReference>
<evidence type="ECO:0000256" key="1">
    <source>
        <dbReference type="ARBA" id="ARBA00001936"/>
    </source>
</evidence>
<keyword evidence="10 24" id="KW-0479">Metal-binding</keyword>
<dbReference type="UniPathway" id="UPA00378"/>
<evidence type="ECO:0000256" key="10">
    <source>
        <dbReference type="ARBA" id="ARBA00022723"/>
    </source>
</evidence>
<dbReference type="WBParaSite" id="EVEC_0000052401-mRNA-1">
    <property type="protein sequence ID" value="EVEC_0000052401-mRNA-1"/>
    <property type="gene ID" value="EVEC_0000052401"/>
</dbReference>
<keyword evidence="17 24" id="KW-0464">Manganese</keyword>
<evidence type="ECO:0000256" key="15">
    <source>
        <dbReference type="ARBA" id="ARBA00023157"/>
    </source>
</evidence>
<evidence type="ECO:0000256" key="17">
    <source>
        <dbReference type="ARBA" id="ARBA00023211"/>
    </source>
</evidence>
<comment type="subcellular location">
    <subcellularLocation>
        <location evidence="2">Golgi apparatus membrane</location>
        <topology evidence="2">Single-pass type II membrane protein</topology>
    </subcellularLocation>
</comment>
<comment type="catalytic activity">
    <reaction evidence="22">
        <text>an N(4)-{beta-D-GlcNAc-(1-&gt;2)-alpha-D-Man-(1-&gt;3)-[alpha-D-Man-(1-&gt;6)]-beta-D-Man-(1-&gt;4)-beta-D-GlcNAc-(1-&gt;4)-beta-D-GlcNAc}-L-asparaginyl-[protein] + UDP-N-acetyl-alpha-D-glucosamine = N(4)-{beta-D-GlcNAc-(1-&gt;2)-alpha-D-Man-(1-&gt;3)-[beta-D-GlcNAc-(1-&gt;2)-alpha-D-Man-(1-&gt;6)]-beta-D-Man-(1-&gt;4)-beta-D-GlcNAc-(1-&gt;4)-beta-D-GlcNAc}-L-asparaginyl-[protein] + UDP + H(+)</text>
        <dbReference type="Rhea" id="RHEA:12941"/>
        <dbReference type="Rhea" id="RHEA-COMP:13526"/>
        <dbReference type="Rhea" id="RHEA-COMP:14369"/>
        <dbReference type="ChEBI" id="CHEBI:15378"/>
        <dbReference type="ChEBI" id="CHEBI:57705"/>
        <dbReference type="ChEBI" id="CHEBI:58223"/>
        <dbReference type="ChEBI" id="CHEBI:60615"/>
        <dbReference type="ChEBI" id="CHEBI:60651"/>
        <dbReference type="EC" id="2.4.1.143"/>
    </reaction>
</comment>
<dbReference type="GO" id="GO:0006487">
    <property type="term" value="P:protein N-linked glycosylation"/>
    <property type="evidence" value="ECO:0007669"/>
    <property type="project" value="TreeGrafter"/>
</dbReference>
<dbReference type="PANTHER" id="PTHR12871:SF0">
    <property type="entry name" value="ALPHA-1,6-MANNOSYL-GLYCOPROTEIN 2-BETA-N-ACETYLGLUCOSAMINYLTRANSFERASE"/>
    <property type="match status" value="1"/>
</dbReference>
<evidence type="ECO:0000256" key="25">
    <source>
        <dbReference type="PIRSR" id="PIRSR607754-3"/>
    </source>
</evidence>
<evidence type="ECO:0000256" key="4">
    <source>
        <dbReference type="ARBA" id="ARBA00011011"/>
    </source>
</evidence>
<organism evidence="29">
    <name type="scientific">Enterobius vermicularis</name>
    <name type="common">Human pinworm</name>
    <dbReference type="NCBI Taxonomy" id="51028"/>
    <lineage>
        <taxon>Eukaryota</taxon>
        <taxon>Metazoa</taxon>
        <taxon>Ecdysozoa</taxon>
        <taxon>Nematoda</taxon>
        <taxon>Chromadorea</taxon>
        <taxon>Rhabditida</taxon>
        <taxon>Spirurina</taxon>
        <taxon>Oxyuridomorpha</taxon>
        <taxon>Oxyuroidea</taxon>
        <taxon>Oxyuridae</taxon>
        <taxon>Enterobius</taxon>
    </lineage>
</organism>
<evidence type="ECO:0000256" key="3">
    <source>
        <dbReference type="ARBA" id="ARBA00004922"/>
    </source>
</evidence>
<keyword evidence="7" id="KW-0328">Glycosyltransferase</keyword>
<evidence type="ECO:0000256" key="12">
    <source>
        <dbReference type="ARBA" id="ARBA00022989"/>
    </source>
</evidence>
<keyword evidence="12 26" id="KW-1133">Transmembrane helix</keyword>
<dbReference type="GO" id="GO:0000139">
    <property type="term" value="C:Golgi membrane"/>
    <property type="evidence" value="ECO:0007669"/>
    <property type="project" value="UniProtKB-SubCell"/>
</dbReference>
<proteinExistence type="inferred from homology"/>
<dbReference type="GO" id="GO:0005795">
    <property type="term" value="C:Golgi stack"/>
    <property type="evidence" value="ECO:0007669"/>
    <property type="project" value="InterPro"/>
</dbReference>
<evidence type="ECO:0000313" key="28">
    <source>
        <dbReference type="Proteomes" id="UP000274131"/>
    </source>
</evidence>
<comment type="cofactor">
    <cofactor evidence="1 24">
        <name>Mn(2+)</name>
        <dbReference type="ChEBI" id="CHEBI:29035"/>
    </cofactor>
</comment>
<evidence type="ECO:0000256" key="21">
    <source>
        <dbReference type="ARBA" id="ARBA00032915"/>
    </source>
</evidence>
<dbReference type="SUPFAM" id="SSF53448">
    <property type="entry name" value="Nucleotide-diphospho-sugar transferases"/>
    <property type="match status" value="1"/>
</dbReference>
<evidence type="ECO:0000256" key="7">
    <source>
        <dbReference type="ARBA" id="ARBA00022676"/>
    </source>
</evidence>
<comment type="pathway">
    <text evidence="3">Protein modification; protein glycosylation.</text>
</comment>
<evidence type="ECO:0000313" key="29">
    <source>
        <dbReference type="WBParaSite" id="EVEC_0000052401-mRNA-1"/>
    </source>
</evidence>
<evidence type="ECO:0000256" key="13">
    <source>
        <dbReference type="ARBA" id="ARBA00023034"/>
    </source>
</evidence>
<keyword evidence="8" id="KW-0808">Transferase</keyword>
<evidence type="ECO:0000256" key="22">
    <source>
        <dbReference type="ARBA" id="ARBA00093257"/>
    </source>
</evidence>
<evidence type="ECO:0000256" key="23">
    <source>
        <dbReference type="PIRSR" id="PIRSR607754-1"/>
    </source>
</evidence>
<feature type="transmembrane region" description="Helical" evidence="26">
    <location>
        <begin position="7"/>
        <end position="26"/>
    </location>
</feature>
<evidence type="ECO:0000256" key="26">
    <source>
        <dbReference type="SAM" id="Phobius"/>
    </source>
</evidence>
<evidence type="ECO:0000256" key="16">
    <source>
        <dbReference type="ARBA" id="ARBA00023180"/>
    </source>
</evidence>
<evidence type="ECO:0000256" key="11">
    <source>
        <dbReference type="ARBA" id="ARBA00022968"/>
    </source>
</evidence>
<protein>
    <recommendedName>
        <fullName evidence="6">Alpha-1,6-mannosyl-glycoprotein 2-beta-N-acetylglucosaminyltransferase</fullName>
        <ecNumber evidence="5">2.4.1.143</ecNumber>
    </recommendedName>
    <alternativeName>
        <fullName evidence="21">Beta-1,2-N-acetylglucosaminyltransferase II</fullName>
    </alternativeName>
    <alternativeName>
        <fullName evidence="20">GlcNAc-T II</fullName>
    </alternativeName>
    <alternativeName>
        <fullName evidence="19">Mannoside acetylglucosaminyltransferase 2</fullName>
    </alternativeName>
    <alternativeName>
        <fullName evidence="18">N-glycosyl-oligosaccharide-glycoprotein N-acetylglucosaminyltransferase II</fullName>
    </alternativeName>
</protein>
<feature type="binding site" evidence="24">
    <location>
        <position position="247"/>
    </location>
    <ligand>
        <name>Mn(2+)</name>
        <dbReference type="ChEBI" id="CHEBI:29035"/>
    </ligand>
</feature>
<dbReference type="AlphaFoldDB" id="A0A0N4UTD6"/>
<keyword evidence="9 26" id="KW-0812">Transmembrane</keyword>
<evidence type="ECO:0000256" key="2">
    <source>
        <dbReference type="ARBA" id="ARBA00004323"/>
    </source>
</evidence>
<keyword evidence="14 26" id="KW-0472">Membrane</keyword>
<evidence type="ECO:0000313" key="27">
    <source>
        <dbReference type="EMBL" id="VDD85208.1"/>
    </source>
</evidence>
<feature type="disulfide bond" evidence="25">
    <location>
        <begin position="326"/>
        <end position="425"/>
    </location>
</feature>
<keyword evidence="13" id="KW-0333">Golgi apparatus</keyword>
<feature type="disulfide bond" evidence="25">
    <location>
        <begin position="181"/>
        <end position="195"/>
    </location>
</feature>
<keyword evidence="11" id="KW-0735">Signal-anchor</keyword>
<reference evidence="29" key="1">
    <citation type="submission" date="2017-02" db="UniProtKB">
        <authorList>
            <consortium name="WormBaseParasite"/>
        </authorList>
    </citation>
    <scope>IDENTIFICATION</scope>
</reference>
<dbReference type="Pfam" id="PF05060">
    <property type="entry name" value="MGAT2"/>
    <property type="match status" value="1"/>
</dbReference>
<evidence type="ECO:0000256" key="24">
    <source>
        <dbReference type="PIRSR" id="PIRSR607754-2"/>
    </source>
</evidence>
<comment type="similarity">
    <text evidence="4">Belongs to the glycosyltransferase 16 (GT16) protein family.</text>
</comment>
<gene>
    <name evidence="27" type="ORF">EVEC_LOCUS351</name>
</gene>
<dbReference type="GO" id="GO:0008455">
    <property type="term" value="F:alpha-1,6-mannosylglycoprotein 2-beta-N-acetylglucosaminyltransferase activity"/>
    <property type="evidence" value="ECO:0007669"/>
    <property type="project" value="UniProtKB-EC"/>
</dbReference>
<feature type="binding site" evidence="24">
    <location>
        <position position="361"/>
    </location>
    <ligand>
        <name>Mn(2+)</name>
        <dbReference type="ChEBI" id="CHEBI:29035"/>
    </ligand>
</feature>
<feature type="disulfide bond" evidence="25">
    <location>
        <begin position="321"/>
        <end position="344"/>
    </location>
</feature>
<feature type="disulfide bond" evidence="25">
    <location>
        <begin position="269"/>
        <end position="272"/>
    </location>
</feature>
<keyword evidence="28" id="KW-1185">Reference proteome</keyword>
<evidence type="ECO:0000256" key="14">
    <source>
        <dbReference type="ARBA" id="ARBA00023136"/>
    </source>
</evidence>
<dbReference type="GO" id="GO:0046872">
    <property type="term" value="F:metal ion binding"/>
    <property type="evidence" value="ECO:0007669"/>
    <property type="project" value="UniProtKB-KW"/>
</dbReference>
<feature type="binding site" evidence="23">
    <location>
        <begin position="108"/>
        <end position="112"/>
    </location>
    <ligand>
        <name>substrate</name>
    </ligand>
</feature>
<accession>A0A0N4UTD6</accession>
<dbReference type="OrthoDB" id="6019616at2759"/>
<dbReference type="STRING" id="51028.A0A0N4UTD6"/>
<feature type="binding site" evidence="23">
    <location>
        <position position="139"/>
    </location>
    <ligand>
        <name>substrate</name>
    </ligand>
</feature>
<name>A0A0N4UTD6_ENTVE</name>
<dbReference type="InterPro" id="IPR007754">
    <property type="entry name" value="GlcNAc_II"/>
</dbReference>
<dbReference type="EMBL" id="UXUI01000368">
    <property type="protein sequence ID" value="VDD85208.1"/>
    <property type="molecule type" value="Genomic_DNA"/>
</dbReference>
<dbReference type="Gene3D" id="3.90.550.10">
    <property type="entry name" value="Spore Coat Polysaccharide Biosynthesis Protein SpsA, Chain A"/>
    <property type="match status" value="1"/>
</dbReference>
<evidence type="ECO:0000256" key="6">
    <source>
        <dbReference type="ARBA" id="ARBA00014817"/>
    </source>
</evidence>
<evidence type="ECO:0000256" key="9">
    <source>
        <dbReference type="ARBA" id="ARBA00022692"/>
    </source>
</evidence>
<keyword evidence="16" id="KW-0325">Glycoprotein</keyword>
<dbReference type="InterPro" id="IPR029044">
    <property type="entry name" value="Nucleotide-diphossugar_trans"/>
</dbReference>
<evidence type="ECO:0000256" key="20">
    <source>
        <dbReference type="ARBA" id="ARBA00032552"/>
    </source>
</evidence>
<evidence type="ECO:0000256" key="19">
    <source>
        <dbReference type="ARBA" id="ARBA00031203"/>
    </source>
</evidence>
<sequence>MFRRKLIRFLNVLIGFSFLGLLVAYMQNPYPPIEDHETVPFKEGKVAIPVIAEDIKEVAPGWSVDKVGSSLSKEEIVNSINFLNSHYEVLNVDKFGPVNESKFIIVVQVHTRIEYLKYLIDSLRKCKGIEKGLLIFSHDYSSSSINSLIKSIEFCHVMQIFYPYPVQLFPNSFPGQDPKDCKSQMTEAEAKEARCNNWKCPDKYGHYRVAKLTQIKHHWWWKMNYVFDGVMRRFNLSNVWVVLLEEDHYVSPDFLHVMDMIIERKMEFCSECRVISLGIYLKKYQSFENDLSKLGVYPWFSSKHNMGLALNLAAWEQVKNCSKLFCTYDDYNWDWTLMHLSAKCFPSKWKVIAAKAPRVLHIGDCGVHTHRCAVHNAAEKAKELFNRAQALLFPKVLKVTETSKRMMKPSRENGGWGDVRDHELCLNNSVVNLAEPVDFLRGSLGDVIGDAVSEPMLHPL</sequence>
<dbReference type="GO" id="GO:0009312">
    <property type="term" value="P:oligosaccharide biosynthetic process"/>
    <property type="evidence" value="ECO:0007669"/>
    <property type="project" value="InterPro"/>
</dbReference>
<reference evidence="27 28" key="2">
    <citation type="submission" date="2018-10" db="EMBL/GenBank/DDBJ databases">
        <authorList>
            <consortium name="Pathogen Informatics"/>
        </authorList>
    </citation>
    <scope>NUCLEOTIDE SEQUENCE [LARGE SCALE GENOMIC DNA]</scope>
</reference>